<dbReference type="AlphaFoldDB" id="A0A917UQE0"/>
<name>A0A917UQE0_9DEIO</name>
<dbReference type="Proteomes" id="UP000635726">
    <property type="component" value="Unassembled WGS sequence"/>
</dbReference>
<organism evidence="2 3">
    <name type="scientific">Deinococcus aquiradiocola</name>
    <dbReference type="NCBI Taxonomy" id="393059"/>
    <lineage>
        <taxon>Bacteria</taxon>
        <taxon>Thermotogati</taxon>
        <taxon>Deinococcota</taxon>
        <taxon>Deinococci</taxon>
        <taxon>Deinococcales</taxon>
        <taxon>Deinococcaceae</taxon>
        <taxon>Deinococcus</taxon>
    </lineage>
</organism>
<sequence length="206" mass="22171">MLALLLAAVTLPPPPAAVIVFKSGERVTVTGPADSAGHPDFPWLVQDTLVSPRGDAAAVRFCYEPPGFRFCEVHLARPGLPTITLKNSSVLRLLWSADGRSLIGAGTNTVRRWNLSGGVRVATPAPPLIEPGVTQSVSVITRLWLDRGNLCVAAQDQLFDMQGQQKRRTVTTTRYALPTLKGLTTTSSPASAGREEAQCMRVRRSD</sequence>
<accession>A0A917UQE0</accession>
<comment type="caution">
    <text evidence="2">The sequence shown here is derived from an EMBL/GenBank/DDBJ whole genome shotgun (WGS) entry which is preliminary data.</text>
</comment>
<evidence type="ECO:0000313" key="2">
    <source>
        <dbReference type="EMBL" id="GGJ75117.1"/>
    </source>
</evidence>
<proteinExistence type="predicted"/>
<reference evidence="2" key="2">
    <citation type="submission" date="2020-09" db="EMBL/GenBank/DDBJ databases">
        <authorList>
            <person name="Sun Q."/>
            <person name="Ohkuma M."/>
        </authorList>
    </citation>
    <scope>NUCLEOTIDE SEQUENCE</scope>
    <source>
        <strain evidence="2">JCM 14371</strain>
    </source>
</reference>
<protein>
    <submittedName>
        <fullName evidence="2">Uncharacterized protein</fullName>
    </submittedName>
</protein>
<gene>
    <name evidence="2" type="ORF">GCM10008939_19270</name>
</gene>
<feature type="compositionally biased region" description="Basic and acidic residues" evidence="1">
    <location>
        <begin position="193"/>
        <end position="206"/>
    </location>
</feature>
<keyword evidence="3" id="KW-1185">Reference proteome</keyword>
<dbReference type="EMBL" id="BMOE01000005">
    <property type="protein sequence ID" value="GGJ75117.1"/>
    <property type="molecule type" value="Genomic_DNA"/>
</dbReference>
<reference evidence="2" key="1">
    <citation type="journal article" date="2014" name="Int. J. Syst. Evol. Microbiol.">
        <title>Complete genome sequence of Corynebacterium casei LMG S-19264T (=DSM 44701T), isolated from a smear-ripened cheese.</title>
        <authorList>
            <consortium name="US DOE Joint Genome Institute (JGI-PGF)"/>
            <person name="Walter F."/>
            <person name="Albersmeier A."/>
            <person name="Kalinowski J."/>
            <person name="Ruckert C."/>
        </authorList>
    </citation>
    <scope>NUCLEOTIDE SEQUENCE</scope>
    <source>
        <strain evidence="2">JCM 14371</strain>
    </source>
</reference>
<evidence type="ECO:0000313" key="3">
    <source>
        <dbReference type="Proteomes" id="UP000635726"/>
    </source>
</evidence>
<feature type="region of interest" description="Disordered" evidence="1">
    <location>
        <begin position="182"/>
        <end position="206"/>
    </location>
</feature>
<dbReference type="RefSeq" id="WP_188962802.1">
    <property type="nucleotide sequence ID" value="NZ_BMOE01000005.1"/>
</dbReference>
<evidence type="ECO:0000256" key="1">
    <source>
        <dbReference type="SAM" id="MobiDB-lite"/>
    </source>
</evidence>